<dbReference type="SUPFAM" id="SSF50978">
    <property type="entry name" value="WD40 repeat-like"/>
    <property type="match status" value="1"/>
</dbReference>
<sequence length="452" mass="48804">MPRHASGSLRQELKERDHLKYKYTTLAWTKASPWATTSASKKGNKRSATSDLGVLALGTTTGAIVVWNLEKGEVGARLARETSENGHAAAVTDLVFTSTGATLFSSSSEKNVLEWNVKDATVTRKFKVGSEGVSKLALSKSDDVLAVGNSNIKLFDVASGKKSSKLTSGHATAVAHMAFSDCSRYLFSSTGERFVNVFDVSSDSVDPLFNFSADTRCAISPSLDSSIPFRERSVSTLAVRVNVAKKAKQSLASVASVADNGAVFVWQHAMTTSAKPVLPATQITSSAGVVMAVFSADDAGALVVARGSIHKPHFETVPFLKDGSIQSASIMLTALDTSSLLDNALLEHCLRVHDAKVIDETCRRLNTTRVFPFLLLLVEKFEKRPTRGATMCQWIKFLMLNHTAYLMTVPDVIDKLSTLYQSLDARVKVSARLNARAEARTAHAGYDVTTFD</sequence>
<dbReference type="InterPro" id="IPR052414">
    <property type="entry name" value="U3_snoRNA-assoc_WDR"/>
</dbReference>
<reference evidence="6 7" key="1">
    <citation type="submission" date="2018-08" db="EMBL/GenBank/DDBJ databases">
        <title>Aphanomyces genome sequencing and annotation.</title>
        <authorList>
            <person name="Minardi D."/>
            <person name="Oidtmann B."/>
            <person name="Van Der Giezen M."/>
            <person name="Studholme D.J."/>
        </authorList>
    </citation>
    <scope>NUCLEOTIDE SEQUENCE [LARGE SCALE GENOMIC DNA]</scope>
    <source>
        <strain evidence="6 7">NJM0002</strain>
    </source>
</reference>
<evidence type="ECO:0000256" key="2">
    <source>
        <dbReference type="ARBA" id="ARBA00023242"/>
    </source>
</evidence>
<dbReference type="Gene3D" id="2.130.10.10">
    <property type="entry name" value="YVTN repeat-like/Quinoprotein amine dehydrogenase"/>
    <property type="match status" value="1"/>
</dbReference>
<dbReference type="GO" id="GO:0005730">
    <property type="term" value="C:nucleolus"/>
    <property type="evidence" value="ECO:0007669"/>
    <property type="project" value="TreeGrafter"/>
</dbReference>
<comment type="similarity">
    <text evidence="3">Belongs to the UTP5 family.</text>
</comment>
<dbReference type="PANTHER" id="PTHR44267:SF1">
    <property type="entry name" value="WD REPEAT-CONTAINING PROTEIN 43"/>
    <property type="match status" value="1"/>
</dbReference>
<dbReference type="InterPro" id="IPR015943">
    <property type="entry name" value="WD40/YVTN_repeat-like_dom_sf"/>
</dbReference>
<evidence type="ECO:0000259" key="5">
    <source>
        <dbReference type="Pfam" id="PF04003"/>
    </source>
</evidence>
<name>A0A3R7AE66_9STRA</name>
<evidence type="ECO:0000256" key="1">
    <source>
        <dbReference type="ARBA" id="ARBA00004123"/>
    </source>
</evidence>
<organism evidence="6 7">
    <name type="scientific">Aphanomyces invadans</name>
    <dbReference type="NCBI Taxonomy" id="157072"/>
    <lineage>
        <taxon>Eukaryota</taxon>
        <taxon>Sar</taxon>
        <taxon>Stramenopiles</taxon>
        <taxon>Oomycota</taxon>
        <taxon>Saprolegniomycetes</taxon>
        <taxon>Saprolegniales</taxon>
        <taxon>Verrucalvaceae</taxon>
        <taxon>Aphanomyces</taxon>
    </lineage>
</organism>
<dbReference type="InterPro" id="IPR036322">
    <property type="entry name" value="WD40_repeat_dom_sf"/>
</dbReference>
<dbReference type="Pfam" id="PF00400">
    <property type="entry name" value="WD40"/>
    <property type="match status" value="2"/>
</dbReference>
<keyword evidence="7" id="KW-1185">Reference proteome</keyword>
<evidence type="ECO:0000313" key="7">
    <source>
        <dbReference type="Proteomes" id="UP000285060"/>
    </source>
</evidence>
<evidence type="ECO:0000256" key="4">
    <source>
        <dbReference type="PROSITE-ProRule" id="PRU00221"/>
    </source>
</evidence>
<dbReference type="PANTHER" id="PTHR44267">
    <property type="entry name" value="WD REPEAT-CONTAINING PROTEIN 43"/>
    <property type="match status" value="1"/>
</dbReference>
<dbReference type="AlphaFoldDB" id="A0A3R7AE66"/>
<feature type="repeat" description="WD" evidence="4">
    <location>
        <begin position="84"/>
        <end position="125"/>
    </location>
</feature>
<evidence type="ECO:0000256" key="3">
    <source>
        <dbReference type="ARBA" id="ARBA00038335"/>
    </source>
</evidence>
<feature type="domain" description="Small-subunit processome Utp12" evidence="5">
    <location>
        <begin position="342"/>
        <end position="433"/>
    </location>
</feature>
<keyword evidence="2" id="KW-0539">Nucleus</keyword>
<dbReference type="Proteomes" id="UP000285060">
    <property type="component" value="Unassembled WGS sequence"/>
</dbReference>
<gene>
    <name evidence="6" type="ORF">DYB32_002026</name>
</gene>
<dbReference type="SMART" id="SM00320">
    <property type="entry name" value="WD40"/>
    <property type="match status" value="3"/>
</dbReference>
<dbReference type="GO" id="GO:0000462">
    <property type="term" value="P:maturation of SSU-rRNA from tricistronic rRNA transcript (SSU-rRNA, 5.8S rRNA, LSU-rRNA)"/>
    <property type="evidence" value="ECO:0007669"/>
    <property type="project" value="TreeGrafter"/>
</dbReference>
<dbReference type="InterPro" id="IPR001680">
    <property type="entry name" value="WD40_rpt"/>
</dbReference>
<dbReference type="InterPro" id="IPR007148">
    <property type="entry name" value="SSU_processome_Utp12"/>
</dbReference>
<proteinExistence type="inferred from homology"/>
<dbReference type="VEuPathDB" id="FungiDB:H310_07093"/>
<keyword evidence="4" id="KW-0853">WD repeat</keyword>
<dbReference type="Pfam" id="PF04003">
    <property type="entry name" value="Utp12"/>
    <property type="match status" value="1"/>
</dbReference>
<comment type="caution">
    <text evidence="6">The sequence shown here is derived from an EMBL/GenBank/DDBJ whole genome shotgun (WGS) entry which is preliminary data.</text>
</comment>
<comment type="subcellular location">
    <subcellularLocation>
        <location evidence="1">Nucleus</location>
    </subcellularLocation>
</comment>
<evidence type="ECO:0000313" key="6">
    <source>
        <dbReference type="EMBL" id="RHY33676.1"/>
    </source>
</evidence>
<accession>A0A3R7AE66</accession>
<dbReference type="EMBL" id="QUSY01000064">
    <property type="protein sequence ID" value="RHY33676.1"/>
    <property type="molecule type" value="Genomic_DNA"/>
</dbReference>
<dbReference type="PROSITE" id="PS50082">
    <property type="entry name" value="WD_REPEATS_2"/>
    <property type="match status" value="1"/>
</dbReference>
<protein>
    <recommendedName>
        <fullName evidence="5">Small-subunit processome Utp12 domain-containing protein</fullName>
    </recommendedName>
</protein>